<sequence>GRDHRFNKMKDSIYTVNEDFWNYEPEPDDAYFEDEESWEQILMAMDAASEYDDIMANYVEARSKLNQMRVSRGYYPVVAMIPDQKNYAGGAGKGKGKKGKEQAGAEASISKGERKSCPWSHQVSQAENEPESEIHMVQDDDIEEVNIFDEDGTDSEPDDTAMFDCGAASVIIGMQQLRRLMKALLMKRCGITAIPAWKCEKGLRFGNGNRDVTALCVLAPTYFKNKRRDILMYVMEGSTPCLLGRPALESLNITINYGPKIIAYDENLEFEPATLGKKGEFLVHLVEDHHLVKEKKVADQVFIPEDFDTHIFEQVPLPSILQVPADAYVASEVSIVELNSVPEAKADVPEKETGHAQKTGEQRYAPDDENMDKLHPGQLNKLYYETVTAMKELDMDIYRARGLENYSPPRTYTIWEVYAGEGKVTKMANRCVNCTATRFSREDGWDFLKASHRRAFYKKQEEEKPDAILYSPVCKLWSQMQ</sequence>
<dbReference type="EMBL" id="CAXAMM010011542">
    <property type="protein sequence ID" value="CAK9026402.1"/>
    <property type="molecule type" value="Genomic_DNA"/>
</dbReference>
<keyword evidence="3" id="KW-1185">Reference proteome</keyword>
<evidence type="ECO:0000256" key="1">
    <source>
        <dbReference type="SAM" id="MobiDB-lite"/>
    </source>
</evidence>
<feature type="non-terminal residue" evidence="2">
    <location>
        <position position="1"/>
    </location>
</feature>
<feature type="region of interest" description="Disordered" evidence="1">
    <location>
        <begin position="346"/>
        <end position="374"/>
    </location>
</feature>
<accession>A0ABP0KIE4</accession>
<gene>
    <name evidence="2" type="ORF">SCF082_LOCUS17487</name>
</gene>
<dbReference type="InterPro" id="IPR021109">
    <property type="entry name" value="Peptidase_aspartic_dom_sf"/>
</dbReference>
<comment type="caution">
    <text evidence="2">The sequence shown here is derived from an EMBL/GenBank/DDBJ whole genome shotgun (WGS) entry which is preliminary data.</text>
</comment>
<organism evidence="2 3">
    <name type="scientific">Durusdinium trenchii</name>
    <dbReference type="NCBI Taxonomy" id="1381693"/>
    <lineage>
        <taxon>Eukaryota</taxon>
        <taxon>Sar</taxon>
        <taxon>Alveolata</taxon>
        <taxon>Dinophyceae</taxon>
        <taxon>Suessiales</taxon>
        <taxon>Symbiodiniaceae</taxon>
        <taxon>Durusdinium</taxon>
    </lineage>
</organism>
<dbReference type="Proteomes" id="UP001642464">
    <property type="component" value="Unassembled WGS sequence"/>
</dbReference>
<dbReference type="Gene3D" id="2.40.70.10">
    <property type="entry name" value="Acid Proteases"/>
    <property type="match status" value="1"/>
</dbReference>
<protein>
    <submittedName>
        <fullName evidence="2">Copia protein</fullName>
    </submittedName>
</protein>
<proteinExistence type="predicted"/>
<feature type="non-terminal residue" evidence="2">
    <location>
        <position position="481"/>
    </location>
</feature>
<reference evidence="2 3" key="1">
    <citation type="submission" date="2024-02" db="EMBL/GenBank/DDBJ databases">
        <authorList>
            <person name="Chen Y."/>
            <person name="Shah S."/>
            <person name="Dougan E. K."/>
            <person name="Thang M."/>
            <person name="Chan C."/>
        </authorList>
    </citation>
    <scope>NUCLEOTIDE SEQUENCE [LARGE SCALE GENOMIC DNA]</scope>
</reference>
<name>A0ABP0KIE4_9DINO</name>
<feature type="region of interest" description="Disordered" evidence="1">
    <location>
        <begin position="89"/>
        <end position="132"/>
    </location>
</feature>
<evidence type="ECO:0000313" key="3">
    <source>
        <dbReference type="Proteomes" id="UP001642464"/>
    </source>
</evidence>
<evidence type="ECO:0000313" key="2">
    <source>
        <dbReference type="EMBL" id="CAK9026402.1"/>
    </source>
</evidence>